<accession>A0ACC2W962</accession>
<evidence type="ECO:0000313" key="2">
    <source>
        <dbReference type="Proteomes" id="UP001230649"/>
    </source>
</evidence>
<gene>
    <name evidence="1" type="ORF">QFC20_003455</name>
</gene>
<protein>
    <submittedName>
        <fullName evidence="1">Uncharacterized protein</fullName>
    </submittedName>
</protein>
<proteinExistence type="predicted"/>
<sequence>MSATSVRRIQKELADFQKDPIANVHVVPNDADFTEWNLVMTGPPGTPYKGGTFKINVKFGDQYPFKAPTFIFKTRIYHPNVDSEGNICIGMLKTENWKPATKINSVIHALYDLLQTPNPDDPLVTSIAELYRSDRKEYDKNAAEYTAKYAK</sequence>
<keyword evidence="2" id="KW-1185">Reference proteome</keyword>
<dbReference type="Proteomes" id="UP001230649">
    <property type="component" value="Unassembled WGS sequence"/>
</dbReference>
<dbReference type="EMBL" id="JASBWS010000032">
    <property type="protein sequence ID" value="KAJ9108295.1"/>
    <property type="molecule type" value="Genomic_DNA"/>
</dbReference>
<reference evidence="1" key="1">
    <citation type="submission" date="2023-04" db="EMBL/GenBank/DDBJ databases">
        <title>Draft Genome sequencing of Naganishia species isolated from polar environments using Oxford Nanopore Technology.</title>
        <authorList>
            <person name="Leo P."/>
            <person name="Venkateswaran K."/>
        </authorList>
    </citation>
    <scope>NUCLEOTIDE SEQUENCE</scope>
    <source>
        <strain evidence="1">MNA-CCFEE 5262</strain>
    </source>
</reference>
<name>A0ACC2W962_9TREE</name>
<evidence type="ECO:0000313" key="1">
    <source>
        <dbReference type="EMBL" id="KAJ9108295.1"/>
    </source>
</evidence>
<organism evidence="1 2">
    <name type="scientific">Naganishia adeliensis</name>
    <dbReference type="NCBI Taxonomy" id="92952"/>
    <lineage>
        <taxon>Eukaryota</taxon>
        <taxon>Fungi</taxon>
        <taxon>Dikarya</taxon>
        <taxon>Basidiomycota</taxon>
        <taxon>Agaricomycotina</taxon>
        <taxon>Tremellomycetes</taxon>
        <taxon>Filobasidiales</taxon>
        <taxon>Filobasidiaceae</taxon>
        <taxon>Naganishia</taxon>
    </lineage>
</organism>
<comment type="caution">
    <text evidence="1">The sequence shown here is derived from an EMBL/GenBank/DDBJ whole genome shotgun (WGS) entry which is preliminary data.</text>
</comment>